<dbReference type="GeneID" id="111456585"/>
<accession>A0A6J1GQP2</accession>
<dbReference type="RefSeq" id="XP_022954288.1">
    <property type="nucleotide sequence ID" value="XM_023098520.1"/>
</dbReference>
<organism evidence="1 2">
    <name type="scientific">Cucurbita moschata</name>
    <name type="common">Winter crookneck squash</name>
    <name type="synonym">Cucurbita pepo var. moschata</name>
    <dbReference type="NCBI Taxonomy" id="3662"/>
    <lineage>
        <taxon>Eukaryota</taxon>
        <taxon>Viridiplantae</taxon>
        <taxon>Streptophyta</taxon>
        <taxon>Embryophyta</taxon>
        <taxon>Tracheophyta</taxon>
        <taxon>Spermatophyta</taxon>
        <taxon>Magnoliopsida</taxon>
        <taxon>eudicotyledons</taxon>
        <taxon>Gunneridae</taxon>
        <taxon>Pentapetalae</taxon>
        <taxon>rosids</taxon>
        <taxon>fabids</taxon>
        <taxon>Cucurbitales</taxon>
        <taxon>Cucurbitaceae</taxon>
        <taxon>Cucurbiteae</taxon>
        <taxon>Cucurbita</taxon>
    </lineage>
</organism>
<reference evidence="2" key="1">
    <citation type="submission" date="2025-08" db="UniProtKB">
        <authorList>
            <consortium name="RefSeq"/>
        </authorList>
    </citation>
    <scope>IDENTIFICATION</scope>
    <source>
        <tissue evidence="2">Young leaves</tissue>
    </source>
</reference>
<evidence type="ECO:0000313" key="2">
    <source>
        <dbReference type="RefSeq" id="XP_022954288.1"/>
    </source>
</evidence>
<sequence length="601" mass="69539">MKRDLKPSISTDSNCRKRIKVGDLDCARPLTCRRDTSPVSLKGHVTCPNNAKTSEFAFFKKFKEDANRRFSSSLQRQKELQPKKFNSTDHFRAERARHVENRREDFTSHPFVENVTPINFNSMHLPLGNSSKISEVDVKHAHKTFKDIQSKQRNVENDDIFSRKRQKLRQFIQNMSFHGTGESYEKRSESSLFYLLSRRLSGSDYGVFWNLSRYGVISTLLSRLIPESNQYKNEPDSRQFNNNLEKLQWLPGRCWPRLDYEHRLNNSSSPCRLNKSRGRVLFHSDFSTNNDDDNFHVKYRTKEFDSDVEGKMTLLDANSSPSTAAVENYRPLISTLFNQQYGFYDQGEPLHIRKQEMEPLLLGWDTDDIKDDSSKFTEFHTFAEPPISFADDHQPNLHESFGAVALCSSPFPSSNHRDLYSLPYSSLASYQIHGLSRPNVEKEEGIDATLNNVHLNFSSVPKCLSQCDNYVDDRGICGFFCAQSANWHMNYALDDEHRYPSLDSMCASGFVFDFGWKYLSGSKEHCQTAYHLLEYPLDEMRPTSPVNEECNIDSSEYGQPFFIQPESFFQEGKVRSLLTDKLSWDVTRSEINVAITEMDYV</sequence>
<protein>
    <submittedName>
        <fullName evidence="2">Uncharacterized protein LOC111456585 isoform X1</fullName>
    </submittedName>
</protein>
<name>A0A6J1GQP2_CUCMO</name>
<dbReference type="Proteomes" id="UP000504609">
    <property type="component" value="Unplaced"/>
</dbReference>
<dbReference type="AlphaFoldDB" id="A0A6J1GQP2"/>
<gene>
    <name evidence="2" type="primary">LOC111456585</name>
</gene>
<evidence type="ECO:0000313" key="1">
    <source>
        <dbReference type="Proteomes" id="UP000504609"/>
    </source>
</evidence>
<proteinExistence type="predicted"/>
<dbReference type="KEGG" id="cmos:111456585"/>
<keyword evidence="1" id="KW-1185">Reference proteome</keyword>